<evidence type="ECO:0000256" key="2">
    <source>
        <dbReference type="SAM" id="Phobius"/>
    </source>
</evidence>
<feature type="transmembrane region" description="Helical" evidence="2">
    <location>
        <begin position="203"/>
        <end position="222"/>
    </location>
</feature>
<keyword evidence="2" id="KW-0812">Transmembrane</keyword>
<dbReference type="Proteomes" id="UP000785679">
    <property type="component" value="Unassembled WGS sequence"/>
</dbReference>
<evidence type="ECO:0000313" key="3">
    <source>
        <dbReference type="EMBL" id="TNV84823.1"/>
    </source>
</evidence>
<comment type="caution">
    <text evidence="3">The sequence shown here is derived from an EMBL/GenBank/DDBJ whole genome shotgun (WGS) entry which is preliminary data.</text>
</comment>
<keyword evidence="2" id="KW-1133">Transmembrane helix</keyword>
<name>A0A8J8P0W8_HALGN</name>
<reference evidence="3" key="1">
    <citation type="submission" date="2019-06" db="EMBL/GenBank/DDBJ databases">
        <authorList>
            <person name="Zheng W."/>
        </authorList>
    </citation>
    <scope>NUCLEOTIDE SEQUENCE</scope>
    <source>
        <strain evidence="3">QDHG01</strain>
    </source>
</reference>
<feature type="region of interest" description="Disordered" evidence="1">
    <location>
        <begin position="75"/>
        <end position="111"/>
    </location>
</feature>
<evidence type="ECO:0000256" key="1">
    <source>
        <dbReference type="SAM" id="MobiDB-lite"/>
    </source>
</evidence>
<dbReference type="AlphaFoldDB" id="A0A8J8P0W8"/>
<gene>
    <name evidence="3" type="ORF">FGO68_gene12020</name>
</gene>
<evidence type="ECO:0000313" key="4">
    <source>
        <dbReference type="Proteomes" id="UP000785679"/>
    </source>
</evidence>
<sequence>MAQYKSFSNQTIWWVGKRSVTNLWSPEYWNQTVYSSAGGFFFNSTSAKWQFAYWTYYDSDDYYYLLNNENSSSDANATHSNSSSINGNHTYDNEATKNNSNPNFNYANKNGPRQYKYDSAQGGKITYKQDDQSTASGAIKSNPFEPICKGRNQIIIVGDPRILDSVYSNGRRLAVVQTTAEEKTVSVKMETVAFISDGIASNAILFSVKAILLSALAVAAIMF</sequence>
<dbReference type="EMBL" id="RRYP01002390">
    <property type="protein sequence ID" value="TNV84823.1"/>
    <property type="molecule type" value="Genomic_DNA"/>
</dbReference>
<accession>A0A8J8P0W8</accession>
<organism evidence="3 4">
    <name type="scientific">Halteria grandinella</name>
    <dbReference type="NCBI Taxonomy" id="5974"/>
    <lineage>
        <taxon>Eukaryota</taxon>
        <taxon>Sar</taxon>
        <taxon>Alveolata</taxon>
        <taxon>Ciliophora</taxon>
        <taxon>Intramacronucleata</taxon>
        <taxon>Spirotrichea</taxon>
        <taxon>Stichotrichia</taxon>
        <taxon>Sporadotrichida</taxon>
        <taxon>Halteriidae</taxon>
        <taxon>Halteria</taxon>
    </lineage>
</organism>
<keyword evidence="4" id="KW-1185">Reference proteome</keyword>
<feature type="compositionally biased region" description="Polar residues" evidence="1">
    <location>
        <begin position="75"/>
        <end position="90"/>
    </location>
</feature>
<keyword evidence="2" id="KW-0472">Membrane</keyword>
<protein>
    <submittedName>
        <fullName evidence="3">Uncharacterized protein</fullName>
    </submittedName>
</protein>
<proteinExistence type="predicted"/>
<feature type="compositionally biased region" description="Polar residues" evidence="1">
    <location>
        <begin position="96"/>
        <end position="108"/>
    </location>
</feature>